<accession>A0AAD7N2S0</accession>
<name>A0AAD7N2S0_9AGAR</name>
<evidence type="ECO:0000259" key="2">
    <source>
        <dbReference type="Pfam" id="PF01070"/>
    </source>
</evidence>
<comment type="caution">
    <text evidence="3">The sequence shown here is derived from an EMBL/GenBank/DDBJ whole genome shotgun (WGS) entry which is preliminary data.</text>
</comment>
<feature type="domain" description="FMN-dependent dehydrogenase" evidence="2">
    <location>
        <begin position="74"/>
        <end position="107"/>
    </location>
</feature>
<dbReference type="InterPro" id="IPR000262">
    <property type="entry name" value="FMN-dep_DH"/>
</dbReference>
<dbReference type="Gene3D" id="3.20.20.70">
    <property type="entry name" value="Aldolase class I"/>
    <property type="match status" value="1"/>
</dbReference>
<sequence length="147" mass="15932">MLLSYCPHKTSCNPYGHGVGGQVDTSDTVFGFKNPRPKFPPEKAFVAGEKEVQDGVFLGMERMKENHLVSERPRAQTSGQLIVLFDFEIRTGPDIIKALALGAQAVLNLNVTLGPTGFTSLSEIQGKSDEGEICMTLFTAQVVCSPE</sequence>
<evidence type="ECO:0000256" key="1">
    <source>
        <dbReference type="ARBA" id="ARBA00001917"/>
    </source>
</evidence>
<dbReference type="Pfam" id="PF01070">
    <property type="entry name" value="FMN_dh"/>
    <property type="match status" value="1"/>
</dbReference>
<evidence type="ECO:0000313" key="4">
    <source>
        <dbReference type="Proteomes" id="UP001215280"/>
    </source>
</evidence>
<proteinExistence type="predicted"/>
<comment type="cofactor">
    <cofactor evidence="1">
        <name>FMN</name>
        <dbReference type="ChEBI" id="CHEBI:58210"/>
    </cofactor>
</comment>
<organism evidence="3 4">
    <name type="scientific">Mycena maculata</name>
    <dbReference type="NCBI Taxonomy" id="230809"/>
    <lineage>
        <taxon>Eukaryota</taxon>
        <taxon>Fungi</taxon>
        <taxon>Dikarya</taxon>
        <taxon>Basidiomycota</taxon>
        <taxon>Agaricomycotina</taxon>
        <taxon>Agaricomycetes</taxon>
        <taxon>Agaricomycetidae</taxon>
        <taxon>Agaricales</taxon>
        <taxon>Marasmiineae</taxon>
        <taxon>Mycenaceae</taxon>
        <taxon>Mycena</taxon>
    </lineage>
</organism>
<gene>
    <name evidence="3" type="ORF">DFH07DRAFT_979752</name>
</gene>
<evidence type="ECO:0000313" key="3">
    <source>
        <dbReference type="EMBL" id="KAJ7743021.1"/>
    </source>
</evidence>
<dbReference type="EMBL" id="JARJLG010000114">
    <property type="protein sequence ID" value="KAJ7743021.1"/>
    <property type="molecule type" value="Genomic_DNA"/>
</dbReference>
<dbReference type="InterPro" id="IPR013785">
    <property type="entry name" value="Aldolase_TIM"/>
</dbReference>
<keyword evidence="4" id="KW-1185">Reference proteome</keyword>
<protein>
    <recommendedName>
        <fullName evidence="2">FMN-dependent dehydrogenase domain-containing protein</fullName>
    </recommendedName>
</protein>
<dbReference type="GO" id="GO:0016491">
    <property type="term" value="F:oxidoreductase activity"/>
    <property type="evidence" value="ECO:0007669"/>
    <property type="project" value="InterPro"/>
</dbReference>
<dbReference type="Proteomes" id="UP001215280">
    <property type="component" value="Unassembled WGS sequence"/>
</dbReference>
<dbReference type="SUPFAM" id="SSF51395">
    <property type="entry name" value="FMN-linked oxidoreductases"/>
    <property type="match status" value="1"/>
</dbReference>
<reference evidence="3" key="1">
    <citation type="submission" date="2023-03" db="EMBL/GenBank/DDBJ databases">
        <title>Massive genome expansion in bonnet fungi (Mycena s.s.) driven by repeated elements and novel gene families across ecological guilds.</title>
        <authorList>
            <consortium name="Lawrence Berkeley National Laboratory"/>
            <person name="Harder C.B."/>
            <person name="Miyauchi S."/>
            <person name="Viragh M."/>
            <person name="Kuo A."/>
            <person name="Thoen E."/>
            <person name="Andreopoulos B."/>
            <person name="Lu D."/>
            <person name="Skrede I."/>
            <person name="Drula E."/>
            <person name="Henrissat B."/>
            <person name="Morin E."/>
            <person name="Kohler A."/>
            <person name="Barry K."/>
            <person name="LaButti K."/>
            <person name="Morin E."/>
            <person name="Salamov A."/>
            <person name="Lipzen A."/>
            <person name="Mereny Z."/>
            <person name="Hegedus B."/>
            <person name="Baldrian P."/>
            <person name="Stursova M."/>
            <person name="Weitz H."/>
            <person name="Taylor A."/>
            <person name="Grigoriev I.V."/>
            <person name="Nagy L.G."/>
            <person name="Martin F."/>
            <person name="Kauserud H."/>
        </authorList>
    </citation>
    <scope>NUCLEOTIDE SEQUENCE</scope>
    <source>
        <strain evidence="3">CBHHK188m</strain>
    </source>
</reference>
<dbReference type="AlphaFoldDB" id="A0AAD7N2S0"/>